<dbReference type="EMBL" id="VIVK01000002">
    <property type="protein sequence ID" value="TWD75098.1"/>
    <property type="molecule type" value="Genomic_DNA"/>
</dbReference>
<gene>
    <name evidence="2" type="ORF">FB561_6535</name>
</gene>
<dbReference type="SUPFAM" id="SSF51735">
    <property type="entry name" value="NAD(P)-binding Rossmann-fold domains"/>
    <property type="match status" value="1"/>
</dbReference>
<dbReference type="OrthoDB" id="4759936at2"/>
<comment type="caution">
    <text evidence="2">The sequence shown here is derived from an EMBL/GenBank/DDBJ whole genome shotgun (WGS) entry which is preliminary data.</text>
</comment>
<evidence type="ECO:0000313" key="3">
    <source>
        <dbReference type="Proteomes" id="UP000318380"/>
    </source>
</evidence>
<dbReference type="AlphaFoldDB" id="A0A561B8L2"/>
<feature type="domain" description="2,4-diaminopentanoate dehydrogenase C-terminal" evidence="1">
    <location>
        <begin position="141"/>
        <end position="339"/>
    </location>
</feature>
<evidence type="ECO:0000313" key="2">
    <source>
        <dbReference type="EMBL" id="TWD75098.1"/>
    </source>
</evidence>
<dbReference type="InterPro" id="IPR036291">
    <property type="entry name" value="NAD(P)-bd_dom_sf"/>
</dbReference>
<dbReference type="InterPro" id="IPR045760">
    <property type="entry name" value="DAP_DH_C"/>
</dbReference>
<accession>A0A561B8L2</accession>
<name>A0A561B8L2_9ACTN</name>
<dbReference type="RefSeq" id="WP_145813841.1">
    <property type="nucleotide sequence ID" value="NZ_VIVK01000002.1"/>
</dbReference>
<protein>
    <submittedName>
        <fullName evidence="2">4-hydroxy-tetrahydrodipicolinate reductase</fullName>
    </submittedName>
</protein>
<sequence length="346" mass="35686">MTDVKIGLCGLGSIGKAAARLLIDHRSGIDVVAAITKDPADIGRPLGEVAASSAPHDLVVGEDLDALLATRPDLVLFATGSFLARTTDDIVKVAAAGADLISPCEELAFPFTRDAEAARRIDQAARTAGATVLGTGVNPGFMFDSFLAAASGCSWDVAGVTGRRVVDVAGFGQNIHRRLGIGYTAEEFEAGHADGTIAGHVGFPESVALIAERFGWTLDGPVVETFEPMVARTDAPSNYGGVPAGRTEGFVQRAVGTVEGRPMVRLELILHLRPAAEGLAAEDTFSIGGVHPVQVTISPGMDAIPATAAQLVNSIPAVLGAAPGLRTVNDLPAAAAWTQLEAVVRR</sequence>
<dbReference type="Gene3D" id="3.40.50.720">
    <property type="entry name" value="NAD(P)-binding Rossmann-like Domain"/>
    <property type="match status" value="1"/>
</dbReference>
<organism evidence="2 3">
    <name type="scientific">Kribbella amoyensis</name>
    <dbReference type="NCBI Taxonomy" id="996641"/>
    <lineage>
        <taxon>Bacteria</taxon>
        <taxon>Bacillati</taxon>
        <taxon>Actinomycetota</taxon>
        <taxon>Actinomycetes</taxon>
        <taxon>Propionibacteriales</taxon>
        <taxon>Kribbellaceae</taxon>
        <taxon>Kribbella</taxon>
    </lineage>
</organism>
<dbReference type="CDD" id="cd24146">
    <property type="entry name" value="nat-AmDH_N_like"/>
    <property type="match status" value="1"/>
</dbReference>
<reference evidence="2 3" key="1">
    <citation type="submission" date="2019-06" db="EMBL/GenBank/DDBJ databases">
        <title>Sequencing the genomes of 1000 actinobacteria strains.</title>
        <authorList>
            <person name="Klenk H.-P."/>
        </authorList>
    </citation>
    <scope>NUCLEOTIDE SEQUENCE [LARGE SCALE GENOMIC DNA]</scope>
    <source>
        <strain evidence="2 3">DSM 24683</strain>
    </source>
</reference>
<proteinExistence type="predicted"/>
<keyword evidence="3" id="KW-1185">Reference proteome</keyword>
<dbReference type="Proteomes" id="UP000318380">
    <property type="component" value="Unassembled WGS sequence"/>
</dbReference>
<evidence type="ECO:0000259" key="1">
    <source>
        <dbReference type="Pfam" id="PF19328"/>
    </source>
</evidence>
<dbReference type="Pfam" id="PF19328">
    <property type="entry name" value="DAP_DH_C"/>
    <property type="match status" value="1"/>
</dbReference>